<evidence type="ECO:0000256" key="1">
    <source>
        <dbReference type="SAM" id="MobiDB-lite"/>
    </source>
</evidence>
<organism evidence="3">
    <name type="scientific">Siphoviridae sp. ctFSL3</name>
    <dbReference type="NCBI Taxonomy" id="2825404"/>
    <lineage>
        <taxon>Viruses</taxon>
        <taxon>Duplodnaviria</taxon>
        <taxon>Heunggongvirae</taxon>
        <taxon>Uroviricota</taxon>
        <taxon>Caudoviricetes</taxon>
    </lineage>
</organism>
<evidence type="ECO:0000259" key="2">
    <source>
        <dbReference type="Pfam" id="PF24963"/>
    </source>
</evidence>
<dbReference type="Gene3D" id="3.40.50.10400">
    <property type="entry name" value="Hypothetical protein PA1492"/>
    <property type="match status" value="1"/>
</dbReference>
<sequence length="173" mass="20567">MNVSFTERSEDMRDSSYYNKEGYPIPTHYYAAKNIEAEERERKAKLHIFRPIVYICSPLRGDVPRNIQNTRKYSRFAVTEGYLPLAPHLLFPQFMDDSDEDEREVGIHMGLVLLTKCMELWVFGDKITEGMRREIKRAKWRNIPVRYFTENLEEKDGQRESSDTLHINEDRND</sequence>
<evidence type="ECO:0000313" key="3">
    <source>
        <dbReference type="EMBL" id="DAE04726.1"/>
    </source>
</evidence>
<dbReference type="InterPro" id="IPR056670">
    <property type="entry name" value="DUF7768"/>
</dbReference>
<proteinExistence type="predicted"/>
<accession>A0A8S5PCD0</accession>
<feature type="domain" description="DUF7768" evidence="2">
    <location>
        <begin position="51"/>
        <end position="148"/>
    </location>
</feature>
<name>A0A8S5PCD0_9CAUD</name>
<protein>
    <submittedName>
        <fullName evidence="3">N-deoxyribosyltransferase</fullName>
    </submittedName>
</protein>
<feature type="region of interest" description="Disordered" evidence="1">
    <location>
        <begin position="154"/>
        <end position="173"/>
    </location>
</feature>
<dbReference type="EMBL" id="BK015393">
    <property type="protein sequence ID" value="DAE04726.1"/>
    <property type="molecule type" value="Genomic_DNA"/>
</dbReference>
<reference evidence="3" key="1">
    <citation type="journal article" date="2021" name="Proc. Natl. Acad. Sci. U.S.A.">
        <title>A Catalog of Tens of Thousands of Viruses from Human Metagenomes Reveals Hidden Associations with Chronic Diseases.</title>
        <authorList>
            <person name="Tisza M.J."/>
            <person name="Buck C.B."/>
        </authorList>
    </citation>
    <scope>NUCLEOTIDE SEQUENCE</scope>
    <source>
        <strain evidence="3">CtFSL3</strain>
    </source>
</reference>
<dbReference type="Pfam" id="PF24963">
    <property type="entry name" value="DUF7768"/>
    <property type="match status" value="1"/>
</dbReference>